<gene>
    <name evidence="2" type="ORF">STIAU_0432</name>
</gene>
<sequence>MGNPHPQRCGGLHVHVFGAGTDRLDEPQGRKLQGLPGTRPPAVTTTSGGSEPEGTWLSRKRTWWAGSSTARRSAKVRYSGVRPIKRCA</sequence>
<evidence type="ECO:0000313" key="3">
    <source>
        <dbReference type="Proteomes" id="UP000032702"/>
    </source>
</evidence>
<dbReference type="AlphaFoldDB" id="Q08W90"/>
<dbReference type="Proteomes" id="UP000032702">
    <property type="component" value="Unassembled WGS sequence"/>
</dbReference>
<feature type="compositionally biased region" description="Low complexity" evidence="1">
    <location>
        <begin position="44"/>
        <end position="55"/>
    </location>
</feature>
<protein>
    <submittedName>
        <fullName evidence="2">Uncharacterized protein</fullName>
    </submittedName>
</protein>
<evidence type="ECO:0000313" key="2">
    <source>
        <dbReference type="EMBL" id="EAU64757.1"/>
    </source>
</evidence>
<evidence type="ECO:0000256" key="1">
    <source>
        <dbReference type="SAM" id="MobiDB-lite"/>
    </source>
</evidence>
<feature type="non-terminal residue" evidence="2">
    <location>
        <position position="88"/>
    </location>
</feature>
<reference evidence="2 3" key="1">
    <citation type="submission" date="2006-04" db="EMBL/GenBank/DDBJ databases">
        <authorList>
            <person name="Nierman W.C."/>
        </authorList>
    </citation>
    <scope>NUCLEOTIDE SEQUENCE [LARGE SCALE GENOMIC DNA]</scope>
    <source>
        <strain evidence="2 3">DW4/3-1</strain>
    </source>
</reference>
<accession>Q08W90</accession>
<proteinExistence type="predicted"/>
<name>Q08W90_STIAD</name>
<dbReference type="EMBL" id="AAMD01000104">
    <property type="protein sequence ID" value="EAU64757.1"/>
    <property type="molecule type" value="Genomic_DNA"/>
</dbReference>
<organism evidence="2 3">
    <name type="scientific">Stigmatella aurantiaca (strain DW4/3-1)</name>
    <dbReference type="NCBI Taxonomy" id="378806"/>
    <lineage>
        <taxon>Bacteria</taxon>
        <taxon>Pseudomonadati</taxon>
        <taxon>Myxococcota</taxon>
        <taxon>Myxococcia</taxon>
        <taxon>Myxococcales</taxon>
        <taxon>Cystobacterineae</taxon>
        <taxon>Archangiaceae</taxon>
        <taxon>Stigmatella</taxon>
    </lineage>
</organism>
<comment type="caution">
    <text evidence="2">The sequence shown here is derived from an EMBL/GenBank/DDBJ whole genome shotgun (WGS) entry which is preliminary data.</text>
</comment>
<feature type="region of interest" description="Disordered" evidence="1">
    <location>
        <begin position="20"/>
        <end position="55"/>
    </location>
</feature>